<dbReference type="EMBL" id="BMVP01000015">
    <property type="protein sequence ID" value="GHB78149.1"/>
    <property type="molecule type" value="Genomic_DNA"/>
</dbReference>
<proteinExistence type="predicted"/>
<evidence type="ECO:0000313" key="1">
    <source>
        <dbReference type="EMBL" id="GHB78149.1"/>
    </source>
</evidence>
<accession>A0ABQ3EZZ7</accession>
<comment type="caution">
    <text evidence="1">The sequence shown here is derived from an EMBL/GenBank/DDBJ whole genome shotgun (WGS) entry which is preliminary data.</text>
</comment>
<organism evidence="1 2">
    <name type="scientific">Streptomyces cirratus</name>
    <dbReference type="NCBI Taxonomy" id="68187"/>
    <lineage>
        <taxon>Bacteria</taxon>
        <taxon>Bacillati</taxon>
        <taxon>Actinomycetota</taxon>
        <taxon>Actinomycetes</taxon>
        <taxon>Kitasatosporales</taxon>
        <taxon>Streptomycetaceae</taxon>
        <taxon>Streptomyces</taxon>
    </lineage>
</organism>
<reference evidence="2" key="1">
    <citation type="journal article" date="2019" name="Int. J. Syst. Evol. Microbiol.">
        <title>The Global Catalogue of Microorganisms (GCM) 10K type strain sequencing project: providing services to taxonomists for standard genome sequencing and annotation.</title>
        <authorList>
            <consortium name="The Broad Institute Genomics Platform"/>
            <consortium name="The Broad Institute Genome Sequencing Center for Infectious Disease"/>
            <person name="Wu L."/>
            <person name="Ma J."/>
        </authorList>
    </citation>
    <scope>NUCLEOTIDE SEQUENCE [LARGE SCALE GENOMIC DNA]</scope>
    <source>
        <strain evidence="2">JCM 4738</strain>
    </source>
</reference>
<protein>
    <submittedName>
        <fullName evidence="1">Uncharacterized protein</fullName>
    </submittedName>
</protein>
<keyword evidence="2" id="KW-1185">Reference proteome</keyword>
<gene>
    <name evidence="1" type="ORF">GCM10010347_55750</name>
</gene>
<sequence>MTAAVTTTAAAATMATVFVEYGLLARAADWVTVWGWAHGWAAGGVWWPACGYP</sequence>
<name>A0ABQ3EZZ7_9ACTN</name>
<evidence type="ECO:0000313" key="2">
    <source>
        <dbReference type="Proteomes" id="UP000642673"/>
    </source>
</evidence>
<dbReference type="Proteomes" id="UP000642673">
    <property type="component" value="Unassembled WGS sequence"/>
</dbReference>